<name>A0A4R8VVX4_9MICO</name>
<feature type="domain" description="HTH cro/C1-type" evidence="1">
    <location>
        <begin position="20"/>
        <end position="74"/>
    </location>
</feature>
<dbReference type="Proteomes" id="UP000297963">
    <property type="component" value="Unassembled WGS sequence"/>
</dbReference>
<sequence>MLQRRHAAYLRERVDLAQRVSDERAIRGLSRADLAAAADVDLTVLSAIERGRLVTSIAAIRRVLRALHIEPSAIPAPGVR</sequence>
<dbReference type="Pfam" id="PF01381">
    <property type="entry name" value="HTH_3"/>
    <property type="match status" value="1"/>
</dbReference>
<evidence type="ECO:0000313" key="2">
    <source>
        <dbReference type="EMBL" id="TFB87851.1"/>
    </source>
</evidence>
<dbReference type="PROSITE" id="PS50943">
    <property type="entry name" value="HTH_CROC1"/>
    <property type="match status" value="1"/>
</dbReference>
<proteinExistence type="predicted"/>
<accession>A0A4R8VVX4</accession>
<dbReference type="SUPFAM" id="SSF47413">
    <property type="entry name" value="lambda repressor-like DNA-binding domains"/>
    <property type="match status" value="1"/>
</dbReference>
<dbReference type="Gene3D" id="1.10.260.40">
    <property type="entry name" value="lambda repressor-like DNA-binding domains"/>
    <property type="match status" value="1"/>
</dbReference>
<dbReference type="InterPro" id="IPR010982">
    <property type="entry name" value="Lambda_DNA-bd_dom_sf"/>
</dbReference>
<protein>
    <submittedName>
        <fullName evidence="2">Helix-turn-helix domain-containing protein</fullName>
    </submittedName>
</protein>
<evidence type="ECO:0000313" key="3">
    <source>
        <dbReference type="Proteomes" id="UP000297963"/>
    </source>
</evidence>
<dbReference type="AlphaFoldDB" id="A0A4R8VVX4"/>
<reference evidence="2 3" key="1">
    <citation type="submission" date="2019-03" db="EMBL/GenBank/DDBJ databases">
        <title>Genomics of glacier-inhabiting Cryobacterium strains.</title>
        <authorList>
            <person name="Liu Q."/>
            <person name="Xin Y.-H."/>
        </authorList>
    </citation>
    <scope>NUCLEOTIDE SEQUENCE [LARGE SCALE GENOMIC DNA]</scope>
    <source>
        <strain evidence="2 3">Hh34</strain>
    </source>
</reference>
<dbReference type="InterPro" id="IPR001387">
    <property type="entry name" value="Cro/C1-type_HTH"/>
</dbReference>
<dbReference type="GO" id="GO:0003677">
    <property type="term" value="F:DNA binding"/>
    <property type="evidence" value="ECO:0007669"/>
    <property type="project" value="InterPro"/>
</dbReference>
<comment type="caution">
    <text evidence="2">The sequence shown here is derived from an EMBL/GenBank/DDBJ whole genome shotgun (WGS) entry which is preliminary data.</text>
</comment>
<dbReference type="SMART" id="SM00530">
    <property type="entry name" value="HTH_XRE"/>
    <property type="match status" value="1"/>
</dbReference>
<evidence type="ECO:0000259" key="1">
    <source>
        <dbReference type="PROSITE" id="PS50943"/>
    </source>
</evidence>
<organism evidence="2 3">
    <name type="scientific">Cryobacterium levicorallinum</name>
    <dbReference type="NCBI Taxonomy" id="995038"/>
    <lineage>
        <taxon>Bacteria</taxon>
        <taxon>Bacillati</taxon>
        <taxon>Actinomycetota</taxon>
        <taxon>Actinomycetes</taxon>
        <taxon>Micrococcales</taxon>
        <taxon>Microbacteriaceae</taxon>
        <taxon>Cryobacterium</taxon>
    </lineage>
</organism>
<gene>
    <name evidence="2" type="ORF">E3O11_03315</name>
</gene>
<dbReference type="EMBL" id="SOFE01000006">
    <property type="protein sequence ID" value="TFB87851.1"/>
    <property type="molecule type" value="Genomic_DNA"/>
</dbReference>
<dbReference type="RefSeq" id="WP_134495398.1">
    <property type="nucleotide sequence ID" value="NZ_BKAC01000015.1"/>
</dbReference>